<dbReference type="GO" id="GO:0050909">
    <property type="term" value="P:sensory perception of taste"/>
    <property type="evidence" value="ECO:0007669"/>
    <property type="project" value="InterPro"/>
</dbReference>
<keyword evidence="12" id="KW-1185">Reference proteome</keyword>
<name>A0A9J6BND2_POLVA</name>
<comment type="caution">
    <text evidence="11">The sequence shown here is derived from an EMBL/GenBank/DDBJ whole genome shotgun (WGS) entry which is preliminary data.</text>
</comment>
<dbReference type="EMBL" id="JADBJN010000003">
    <property type="protein sequence ID" value="KAG5671199.1"/>
    <property type="molecule type" value="Genomic_DNA"/>
</dbReference>
<keyword evidence="6" id="KW-0479">Metal-binding</keyword>
<feature type="transmembrane region" description="Helical" evidence="10">
    <location>
        <begin position="86"/>
        <end position="108"/>
    </location>
</feature>
<keyword evidence="3" id="KW-1003">Cell membrane</keyword>
<protein>
    <recommendedName>
        <fullName evidence="13">Gustatory receptor</fullName>
    </recommendedName>
</protein>
<evidence type="ECO:0000256" key="6">
    <source>
        <dbReference type="ARBA" id="ARBA00022723"/>
    </source>
</evidence>
<keyword evidence="4" id="KW-0104">Cadmium</keyword>
<evidence type="ECO:0000256" key="1">
    <source>
        <dbReference type="ARBA" id="ARBA00004651"/>
    </source>
</evidence>
<feature type="transmembrane region" description="Helical" evidence="10">
    <location>
        <begin position="120"/>
        <end position="141"/>
    </location>
</feature>
<dbReference type="Pfam" id="PF02067">
    <property type="entry name" value="Metallothio_5"/>
    <property type="match status" value="1"/>
</dbReference>
<dbReference type="AlphaFoldDB" id="A0A9J6BND2"/>
<evidence type="ECO:0000256" key="7">
    <source>
        <dbReference type="ARBA" id="ARBA00022989"/>
    </source>
</evidence>
<sequence>MACPKCPPNCKCTSQQCGNGCGCEKDCTCPSIILQFSSAAIAVRDRVKSLHNKISKKSCLHNYEIDLIIEIYEKLFDTLTLINDNLAFQIIPIIAYILIATVLTLYNITRLFLLESILKFVFLLPNFFWISSHAALFIILIHSSVSTMKVIDKIYKIAYEIVKSQKAFNVASEKQFSKFVKLVRRNNFKLRTAFFDIDLKLLMQCIAASITFIVITCQFETSLPAFSMNNSTG</sequence>
<evidence type="ECO:0000256" key="5">
    <source>
        <dbReference type="ARBA" id="ARBA00022692"/>
    </source>
</evidence>
<dbReference type="OrthoDB" id="6366728at2759"/>
<evidence type="ECO:0000256" key="8">
    <source>
        <dbReference type="ARBA" id="ARBA00023008"/>
    </source>
</evidence>
<evidence type="ECO:0000313" key="12">
    <source>
        <dbReference type="Proteomes" id="UP001107558"/>
    </source>
</evidence>
<dbReference type="InterPro" id="IPR013604">
    <property type="entry name" value="7TM_chemorcpt"/>
</dbReference>
<evidence type="ECO:0000313" key="11">
    <source>
        <dbReference type="EMBL" id="KAG5671199.1"/>
    </source>
</evidence>
<keyword evidence="5 10" id="KW-0812">Transmembrane</keyword>
<evidence type="ECO:0000256" key="10">
    <source>
        <dbReference type="SAM" id="Phobius"/>
    </source>
</evidence>
<reference evidence="11" key="1">
    <citation type="submission" date="2021-03" db="EMBL/GenBank/DDBJ databases">
        <title>Chromosome level genome of the anhydrobiotic midge Polypedilum vanderplanki.</title>
        <authorList>
            <person name="Yoshida Y."/>
            <person name="Kikawada T."/>
            <person name="Gusev O."/>
        </authorList>
    </citation>
    <scope>NUCLEOTIDE SEQUENCE</scope>
    <source>
        <strain evidence="11">NIAS01</strain>
        <tissue evidence="11">Whole body or cell culture</tissue>
    </source>
</reference>
<organism evidence="11 12">
    <name type="scientific">Polypedilum vanderplanki</name>
    <name type="common">Sleeping chironomid midge</name>
    <dbReference type="NCBI Taxonomy" id="319348"/>
    <lineage>
        <taxon>Eukaryota</taxon>
        <taxon>Metazoa</taxon>
        <taxon>Ecdysozoa</taxon>
        <taxon>Arthropoda</taxon>
        <taxon>Hexapoda</taxon>
        <taxon>Insecta</taxon>
        <taxon>Pterygota</taxon>
        <taxon>Neoptera</taxon>
        <taxon>Endopterygota</taxon>
        <taxon>Diptera</taxon>
        <taxon>Nematocera</taxon>
        <taxon>Chironomoidea</taxon>
        <taxon>Chironomidae</taxon>
        <taxon>Chironominae</taxon>
        <taxon>Polypedilum</taxon>
        <taxon>Polypedilum</taxon>
    </lineage>
</organism>
<evidence type="ECO:0008006" key="13">
    <source>
        <dbReference type="Google" id="ProtNLM"/>
    </source>
</evidence>
<comment type="similarity">
    <text evidence="2">Belongs to the metallothionein superfamily. Type 5 family.</text>
</comment>
<keyword evidence="9 10" id="KW-0472">Membrane</keyword>
<dbReference type="GO" id="GO:0005886">
    <property type="term" value="C:plasma membrane"/>
    <property type="evidence" value="ECO:0007669"/>
    <property type="project" value="UniProtKB-SubCell"/>
</dbReference>
<proteinExistence type="inferred from homology"/>
<dbReference type="Proteomes" id="UP001107558">
    <property type="component" value="Chromosome 3"/>
</dbReference>
<evidence type="ECO:0000256" key="4">
    <source>
        <dbReference type="ARBA" id="ARBA00022539"/>
    </source>
</evidence>
<keyword evidence="7 10" id="KW-1133">Transmembrane helix</keyword>
<evidence type="ECO:0000256" key="2">
    <source>
        <dbReference type="ARBA" id="ARBA00009641"/>
    </source>
</evidence>
<comment type="subcellular location">
    <subcellularLocation>
        <location evidence="1">Cell membrane</location>
        <topology evidence="1">Multi-pass membrane protein</topology>
    </subcellularLocation>
</comment>
<dbReference type="Pfam" id="PF08395">
    <property type="entry name" value="7tm_7"/>
    <property type="match status" value="1"/>
</dbReference>
<accession>A0A9J6BND2</accession>
<keyword evidence="8" id="KW-0186">Copper</keyword>
<dbReference type="InterPro" id="IPR000966">
    <property type="entry name" value="Metalthion_5"/>
</dbReference>
<evidence type="ECO:0000256" key="3">
    <source>
        <dbReference type="ARBA" id="ARBA00022475"/>
    </source>
</evidence>
<gene>
    <name evidence="11" type="ORF">PVAND_001410</name>
</gene>
<feature type="transmembrane region" description="Helical" evidence="10">
    <location>
        <begin position="201"/>
        <end position="219"/>
    </location>
</feature>
<dbReference type="GO" id="GO:0046872">
    <property type="term" value="F:metal ion binding"/>
    <property type="evidence" value="ECO:0007669"/>
    <property type="project" value="UniProtKB-KW"/>
</dbReference>
<evidence type="ECO:0000256" key="9">
    <source>
        <dbReference type="ARBA" id="ARBA00023136"/>
    </source>
</evidence>